<dbReference type="InterPro" id="IPR000700">
    <property type="entry name" value="PAS-assoc_C"/>
</dbReference>
<keyword evidence="9" id="KW-0812">Transmembrane</keyword>
<feature type="transmembrane region" description="Helical" evidence="9">
    <location>
        <begin position="343"/>
        <end position="366"/>
    </location>
</feature>
<feature type="domain" description="PAC" evidence="12">
    <location>
        <begin position="479"/>
        <end position="531"/>
    </location>
</feature>
<dbReference type="CDD" id="cd00082">
    <property type="entry name" value="HisKA"/>
    <property type="match status" value="1"/>
</dbReference>
<feature type="domain" description="PAS" evidence="11">
    <location>
        <begin position="558"/>
        <end position="622"/>
    </location>
</feature>
<dbReference type="Pfam" id="PF00512">
    <property type="entry name" value="HisKA"/>
    <property type="match status" value="1"/>
</dbReference>
<dbReference type="GO" id="GO:0000155">
    <property type="term" value="F:phosphorelay sensor kinase activity"/>
    <property type="evidence" value="ECO:0007669"/>
    <property type="project" value="InterPro"/>
</dbReference>
<dbReference type="EMBL" id="OBDZ01000020">
    <property type="protein sequence ID" value="SNY35847.1"/>
    <property type="molecule type" value="Genomic_DNA"/>
</dbReference>
<dbReference type="SMART" id="SM00387">
    <property type="entry name" value="HATPase_c"/>
    <property type="match status" value="1"/>
</dbReference>
<evidence type="ECO:0000259" key="11">
    <source>
        <dbReference type="PROSITE" id="PS50112"/>
    </source>
</evidence>
<dbReference type="GO" id="GO:0005524">
    <property type="term" value="F:ATP binding"/>
    <property type="evidence" value="ECO:0007669"/>
    <property type="project" value="UniProtKB-KW"/>
</dbReference>
<evidence type="ECO:0000259" key="10">
    <source>
        <dbReference type="PROSITE" id="PS50109"/>
    </source>
</evidence>
<keyword evidence="7" id="KW-0067">ATP-binding</keyword>
<dbReference type="NCBIfam" id="TIGR00229">
    <property type="entry name" value="sensory_box"/>
    <property type="match status" value="2"/>
</dbReference>
<dbReference type="STRING" id="1413210.U472_06140"/>
<keyword evidence="3" id="KW-0597">Phosphoprotein</keyword>
<keyword evidence="4" id="KW-0808">Transferase</keyword>
<dbReference type="GO" id="GO:0005886">
    <property type="term" value="C:plasma membrane"/>
    <property type="evidence" value="ECO:0007669"/>
    <property type="project" value="TreeGrafter"/>
</dbReference>
<dbReference type="SMART" id="SM00091">
    <property type="entry name" value="PAS"/>
    <property type="match status" value="2"/>
</dbReference>
<evidence type="ECO:0000256" key="2">
    <source>
        <dbReference type="ARBA" id="ARBA00012438"/>
    </source>
</evidence>
<evidence type="ECO:0000256" key="3">
    <source>
        <dbReference type="ARBA" id="ARBA00022553"/>
    </source>
</evidence>
<dbReference type="InterPro" id="IPR004358">
    <property type="entry name" value="Sig_transdc_His_kin-like_C"/>
</dbReference>
<dbReference type="InterPro" id="IPR003661">
    <property type="entry name" value="HisK_dim/P_dom"/>
</dbReference>
<keyword evidence="14" id="KW-1185">Reference proteome</keyword>
<keyword evidence="8" id="KW-0902">Two-component regulatory system</keyword>
<dbReference type="InterPro" id="IPR035965">
    <property type="entry name" value="PAS-like_dom_sf"/>
</dbReference>
<dbReference type="SUPFAM" id="SSF55874">
    <property type="entry name" value="ATPase domain of HSP90 chaperone/DNA topoisomerase II/histidine kinase"/>
    <property type="match status" value="1"/>
</dbReference>
<evidence type="ECO:0000256" key="8">
    <source>
        <dbReference type="ARBA" id="ARBA00023012"/>
    </source>
</evidence>
<dbReference type="AlphaFoldDB" id="A0A285HJJ4"/>
<dbReference type="EC" id="2.7.13.3" evidence="2"/>
<evidence type="ECO:0000256" key="9">
    <source>
        <dbReference type="SAM" id="Phobius"/>
    </source>
</evidence>
<dbReference type="PROSITE" id="PS50109">
    <property type="entry name" value="HIS_KIN"/>
    <property type="match status" value="1"/>
</dbReference>
<dbReference type="SUPFAM" id="SSF47384">
    <property type="entry name" value="Homodimeric domain of signal transducing histidine kinase"/>
    <property type="match status" value="1"/>
</dbReference>
<dbReference type="PROSITE" id="PS50112">
    <property type="entry name" value="PAS"/>
    <property type="match status" value="2"/>
</dbReference>
<dbReference type="CDD" id="cd00130">
    <property type="entry name" value="PAS"/>
    <property type="match status" value="2"/>
</dbReference>
<dbReference type="InterPro" id="IPR001610">
    <property type="entry name" value="PAC"/>
</dbReference>
<protein>
    <recommendedName>
        <fullName evidence="2">histidine kinase</fullName>
        <ecNumber evidence="2">2.7.13.3</ecNumber>
    </recommendedName>
</protein>
<dbReference type="InterPro" id="IPR036097">
    <property type="entry name" value="HisK_dim/P_sf"/>
</dbReference>
<dbReference type="Pfam" id="PF13426">
    <property type="entry name" value="PAS_9"/>
    <property type="match status" value="1"/>
</dbReference>
<comment type="catalytic activity">
    <reaction evidence="1">
        <text>ATP + protein L-histidine = ADP + protein N-phospho-L-histidine.</text>
        <dbReference type="EC" id="2.7.13.3"/>
    </reaction>
</comment>
<evidence type="ECO:0000313" key="14">
    <source>
        <dbReference type="Proteomes" id="UP000219573"/>
    </source>
</evidence>
<dbReference type="Gene3D" id="3.40.50.2300">
    <property type="match status" value="2"/>
</dbReference>
<dbReference type="PRINTS" id="PR00344">
    <property type="entry name" value="BCTRLSENSOR"/>
</dbReference>
<evidence type="ECO:0000256" key="1">
    <source>
        <dbReference type="ARBA" id="ARBA00000085"/>
    </source>
</evidence>
<accession>A0A285HJJ4</accession>
<evidence type="ECO:0000259" key="12">
    <source>
        <dbReference type="PROSITE" id="PS50113"/>
    </source>
</evidence>
<dbReference type="InterPro" id="IPR000014">
    <property type="entry name" value="PAS"/>
</dbReference>
<feature type="domain" description="PAC" evidence="12">
    <location>
        <begin position="627"/>
        <end position="679"/>
    </location>
</feature>
<dbReference type="InterPro" id="IPR005467">
    <property type="entry name" value="His_kinase_dom"/>
</dbReference>
<dbReference type="Gene3D" id="3.30.450.20">
    <property type="entry name" value="PAS domain"/>
    <property type="match status" value="2"/>
</dbReference>
<dbReference type="RefSeq" id="WP_097018561.1">
    <property type="nucleotide sequence ID" value="NZ_OBDZ01000020.1"/>
</dbReference>
<evidence type="ECO:0000256" key="5">
    <source>
        <dbReference type="ARBA" id="ARBA00022741"/>
    </source>
</evidence>
<evidence type="ECO:0000256" key="7">
    <source>
        <dbReference type="ARBA" id="ARBA00022840"/>
    </source>
</evidence>
<dbReference type="SUPFAM" id="SSF55785">
    <property type="entry name" value="PYP-like sensor domain (PAS domain)"/>
    <property type="match status" value="2"/>
</dbReference>
<dbReference type="InterPro" id="IPR003594">
    <property type="entry name" value="HATPase_dom"/>
</dbReference>
<evidence type="ECO:0000313" key="13">
    <source>
        <dbReference type="EMBL" id="SNY35847.1"/>
    </source>
</evidence>
<keyword evidence="6" id="KW-0418">Kinase</keyword>
<evidence type="ECO:0000256" key="4">
    <source>
        <dbReference type="ARBA" id="ARBA00022679"/>
    </source>
</evidence>
<sequence>MQIARKIYLFILFLIILNLISYVEALEDNEILILNSYYRGYNWEDDINNTLLKGLGSGKNNIHIEYMDIHHANGESYLNRLYDIYKSKYQNYQFDLIIAVDNAAFDFLLRYKEDLFPQASVVFCGVNNFDDKLLARKQGFTGVVEKVDLIGTLDIALQLHSDIDKVVLFVDDTSIGTVKDEILKEELLHYNNEVEYEIIRAESIIIAQEKVRSLAEGDIVILAGGFNDKNGNRLSLKDTSNLLASNSQVPIYSLWKFFLGHGIVGGKLTNGHYQGVFANELANKVLSGEDINNISVIKDIPNLYMFDYKEMKRFGIKVSNLPLESIIISRDQSFFMKNKDKPIFQVIIFSIIILLFLVIILSINIFKRKRVEGELLLIKEELEKKVAERTIKLRLEKEKLHSYLDMADVVFVALDLEQKVTMINKKGCKLLGYPKEEIIGKNWFDNFMRQEDRKAVKNLFKNRVVNREKYEEGEIFITKTTENLLVSRSGETRIIIWHNAILKDKNGNVTGTVSSGIDVTKERLLEERLEKSIINIDDLLNFPPELKKPLSLIFSSLHILDISEISFIVMDRQKRFVMANQAAEDVFGYNREEIIGTKVLEFIKKEERDEVDQTLNNILAQRLKLPFYIEISCLTKDGRERIIAWYISILKDDNGVVQAIFSTGVDITERKLLEEKLEYNKLKVEFFANLTHELKTPLNLIFSAAQMLEMYHKKKLPAAEQEDVTRYLNIIKQNGYRQLRLVNNLVDITKINSNSFKLDLKNQDIVESVREITLSTAEYIKNKDRILEFDSKLDKKVIVCDFFAIERIILNLLSNAVKFTNEGDKIMVELYQADNKVIISVSDTGIGIEASKLEFIFDRFRQIDKSFSRNTEGSGIGLAIVKLLVELHNGSIKVESQYGQGSNFIIELPDVELKQEDNKIAVNNNIGNLVDIINLEFSDVYGL</sequence>
<dbReference type="PANTHER" id="PTHR43047">
    <property type="entry name" value="TWO-COMPONENT HISTIDINE PROTEIN KINASE"/>
    <property type="match status" value="1"/>
</dbReference>
<dbReference type="Proteomes" id="UP000219573">
    <property type="component" value="Unassembled WGS sequence"/>
</dbReference>
<dbReference type="Gene3D" id="3.30.565.10">
    <property type="entry name" value="Histidine kinase-like ATPase, C-terminal domain"/>
    <property type="match status" value="1"/>
</dbReference>
<dbReference type="SMART" id="SM00086">
    <property type="entry name" value="PAC"/>
    <property type="match status" value="2"/>
</dbReference>
<dbReference type="CDD" id="cd16922">
    <property type="entry name" value="HATPase_EvgS-ArcB-TorS-like"/>
    <property type="match status" value="1"/>
</dbReference>
<proteinExistence type="predicted"/>
<dbReference type="InterPro" id="IPR013656">
    <property type="entry name" value="PAS_4"/>
</dbReference>
<dbReference type="Pfam" id="PF02518">
    <property type="entry name" value="HATPase_c"/>
    <property type="match status" value="1"/>
</dbReference>
<name>A0A285HJJ4_9FIRM</name>
<evidence type="ECO:0000256" key="6">
    <source>
        <dbReference type="ARBA" id="ARBA00022777"/>
    </source>
</evidence>
<organism evidence="13 14">
    <name type="scientific">Orenia metallireducens</name>
    <dbReference type="NCBI Taxonomy" id="1413210"/>
    <lineage>
        <taxon>Bacteria</taxon>
        <taxon>Bacillati</taxon>
        <taxon>Bacillota</taxon>
        <taxon>Clostridia</taxon>
        <taxon>Halanaerobiales</taxon>
        <taxon>Halobacteroidaceae</taxon>
        <taxon>Orenia</taxon>
    </lineage>
</organism>
<dbReference type="Pfam" id="PF08448">
    <property type="entry name" value="PAS_4"/>
    <property type="match status" value="1"/>
</dbReference>
<dbReference type="InterPro" id="IPR036890">
    <property type="entry name" value="HATPase_C_sf"/>
</dbReference>
<dbReference type="PROSITE" id="PS50113">
    <property type="entry name" value="PAC"/>
    <property type="match status" value="2"/>
</dbReference>
<gene>
    <name evidence="13" type="ORF">SAMN06265827_12014</name>
</gene>
<dbReference type="GO" id="GO:0009927">
    <property type="term" value="F:histidine phosphotransfer kinase activity"/>
    <property type="evidence" value="ECO:0007669"/>
    <property type="project" value="TreeGrafter"/>
</dbReference>
<dbReference type="FunFam" id="3.30.565.10:FF:000037">
    <property type="entry name" value="Hybrid sensor histidine kinase/response regulator"/>
    <property type="match status" value="1"/>
</dbReference>
<keyword evidence="5" id="KW-0547">Nucleotide-binding</keyword>
<keyword evidence="9" id="KW-1133">Transmembrane helix</keyword>
<dbReference type="Gene3D" id="1.10.287.130">
    <property type="match status" value="1"/>
</dbReference>
<dbReference type="SMART" id="SM00388">
    <property type="entry name" value="HisKA"/>
    <property type="match status" value="1"/>
</dbReference>
<reference evidence="14" key="1">
    <citation type="submission" date="2017-09" db="EMBL/GenBank/DDBJ databases">
        <authorList>
            <person name="Varghese N."/>
            <person name="Submissions S."/>
        </authorList>
    </citation>
    <scope>NUCLEOTIDE SEQUENCE [LARGE SCALE GENOMIC DNA]</scope>
    <source>
        <strain evidence="14">MSL47</strain>
    </source>
</reference>
<keyword evidence="9" id="KW-0472">Membrane</keyword>
<dbReference type="PANTHER" id="PTHR43047:SF72">
    <property type="entry name" value="OSMOSENSING HISTIDINE PROTEIN KINASE SLN1"/>
    <property type="match status" value="1"/>
</dbReference>
<dbReference type="OrthoDB" id="9813394at2"/>
<feature type="domain" description="Histidine kinase" evidence="10">
    <location>
        <begin position="689"/>
        <end position="912"/>
    </location>
</feature>
<feature type="domain" description="PAS" evidence="11">
    <location>
        <begin position="396"/>
        <end position="468"/>
    </location>
</feature>